<dbReference type="PANTHER" id="PTHR23083">
    <property type="entry name" value="TETRATRICOPEPTIDE REPEAT PROTEIN, TPR"/>
    <property type="match status" value="1"/>
</dbReference>
<reference evidence="6 7" key="1">
    <citation type="submission" date="2020-07" db="EMBL/GenBank/DDBJ databases">
        <authorList>
            <person name="Feng X."/>
        </authorList>
    </citation>
    <scope>NUCLEOTIDE SEQUENCE [LARGE SCALE GENOMIC DNA]</scope>
    <source>
        <strain evidence="6 7">JCM23202</strain>
    </source>
</reference>
<feature type="compositionally biased region" description="Polar residues" evidence="5">
    <location>
        <begin position="303"/>
        <end position="312"/>
    </location>
</feature>
<dbReference type="InterPro" id="IPR011990">
    <property type="entry name" value="TPR-like_helical_dom_sf"/>
</dbReference>
<proteinExistence type="inferred from homology"/>
<dbReference type="Gene3D" id="1.25.40.10">
    <property type="entry name" value="Tetratricopeptide repeat domain"/>
    <property type="match status" value="2"/>
</dbReference>
<evidence type="ECO:0000256" key="3">
    <source>
        <dbReference type="PROSITE-ProRule" id="PRU00339"/>
    </source>
</evidence>
<dbReference type="SMART" id="SM00028">
    <property type="entry name" value="TPR"/>
    <property type="match status" value="5"/>
</dbReference>
<gene>
    <name evidence="6" type="ORF">H5P27_06445</name>
</gene>
<dbReference type="InterPro" id="IPR019734">
    <property type="entry name" value="TPR_rpt"/>
</dbReference>
<evidence type="ECO:0000313" key="7">
    <source>
        <dbReference type="Proteomes" id="UP000526501"/>
    </source>
</evidence>
<feature type="coiled-coil region" evidence="4">
    <location>
        <begin position="251"/>
        <end position="292"/>
    </location>
</feature>
<evidence type="ECO:0000256" key="1">
    <source>
        <dbReference type="ARBA" id="ARBA00002550"/>
    </source>
</evidence>
<sequence length="510" mass="56949">MFPDLKPFQRANIVASLAIIMAFLAGCASREERIQEFQSEANEALFENNSAAALKTLRKGLSKFPDSNELRISLSRTLQNSGELEEAASLLEQAIQQDPEADQLWVKIGEIRASQGRSQDAVDAFQAYLKNHADDFLAWKSVAIENEKLGKLTNAIKAAAKWNEITPSSQPALKLGQLYLTSRNIPQARSWFSQAAAYEDDYAAKDALAELIKLETSLKQLQQAAIWMQRYEQRYGANSSDPRIRESKTILDNWERARREIAEAAAQLELERSALEEKRLEEEETRAAQQAEDLASSLAIATETNSEVQQENPTEEETTKPPLALFDDGLEDSPMQPIAQADEPSNPIEEPEATTDALELTPYEAAVAAYEAGDYSEATSLFWELLADNVDDPQLWYRLSLACYAQENWYDAESAILEAKRRAPRSEVIVHQYLETIVKTQNTNRALEEIKAMRLLFPNSPPIALTLAQTLRNASAPRSIVSAAYRDFLAIAKPGDSGTQEANRYLQNGN</sequence>
<name>A0A7X1B5C5_9BACT</name>
<keyword evidence="7" id="KW-1185">Reference proteome</keyword>
<dbReference type="RefSeq" id="WP_185659547.1">
    <property type="nucleotide sequence ID" value="NZ_CAWPOO010000006.1"/>
</dbReference>
<keyword evidence="3" id="KW-0802">TPR repeat</keyword>
<dbReference type="InterPro" id="IPR051722">
    <property type="entry name" value="Endocytosis_PI4K-reg_protein"/>
</dbReference>
<evidence type="ECO:0000256" key="5">
    <source>
        <dbReference type="SAM" id="MobiDB-lite"/>
    </source>
</evidence>
<comment type="caution">
    <text evidence="6">The sequence shown here is derived from an EMBL/GenBank/DDBJ whole genome shotgun (WGS) entry which is preliminary data.</text>
</comment>
<feature type="region of interest" description="Disordered" evidence="5">
    <location>
        <begin position="303"/>
        <end position="333"/>
    </location>
</feature>
<comment type="similarity">
    <text evidence="2">Belongs to the YPP1 family.</text>
</comment>
<feature type="repeat" description="TPR" evidence="3">
    <location>
        <begin position="68"/>
        <end position="101"/>
    </location>
</feature>
<dbReference type="PROSITE" id="PS51257">
    <property type="entry name" value="PROKAR_LIPOPROTEIN"/>
    <property type="match status" value="1"/>
</dbReference>
<dbReference type="EMBL" id="JACHVC010000006">
    <property type="protein sequence ID" value="MBC2605679.1"/>
    <property type="molecule type" value="Genomic_DNA"/>
</dbReference>
<protein>
    <submittedName>
        <fullName evidence="6">Tetratricopeptide repeat protein</fullName>
    </submittedName>
</protein>
<dbReference type="AlphaFoldDB" id="A0A7X1B5C5"/>
<comment type="function">
    <text evidence="1">Involved in endocytosis.</text>
</comment>
<keyword evidence="4" id="KW-0175">Coiled coil</keyword>
<evidence type="ECO:0000313" key="6">
    <source>
        <dbReference type="EMBL" id="MBC2605679.1"/>
    </source>
</evidence>
<evidence type="ECO:0000256" key="4">
    <source>
        <dbReference type="SAM" id="Coils"/>
    </source>
</evidence>
<organism evidence="6 7">
    <name type="scientific">Pelagicoccus albus</name>
    <dbReference type="NCBI Taxonomy" id="415222"/>
    <lineage>
        <taxon>Bacteria</taxon>
        <taxon>Pseudomonadati</taxon>
        <taxon>Verrucomicrobiota</taxon>
        <taxon>Opitutia</taxon>
        <taxon>Puniceicoccales</taxon>
        <taxon>Pelagicoccaceae</taxon>
        <taxon>Pelagicoccus</taxon>
    </lineage>
</organism>
<dbReference type="Pfam" id="PF13432">
    <property type="entry name" value="TPR_16"/>
    <property type="match status" value="3"/>
</dbReference>
<dbReference type="Proteomes" id="UP000526501">
    <property type="component" value="Unassembled WGS sequence"/>
</dbReference>
<dbReference type="PANTHER" id="PTHR23083:SF464">
    <property type="entry name" value="TETRATRICOPEPTIDE REPEAT DOMAIN 7, ISOFORM A"/>
    <property type="match status" value="1"/>
</dbReference>
<dbReference type="PROSITE" id="PS50005">
    <property type="entry name" value="TPR"/>
    <property type="match status" value="1"/>
</dbReference>
<accession>A0A7X1B5C5</accession>
<evidence type="ECO:0000256" key="2">
    <source>
        <dbReference type="ARBA" id="ARBA00038251"/>
    </source>
</evidence>
<dbReference type="SUPFAM" id="SSF48452">
    <property type="entry name" value="TPR-like"/>
    <property type="match status" value="2"/>
</dbReference>